<feature type="transmembrane region" description="Helical" evidence="1">
    <location>
        <begin position="178"/>
        <end position="197"/>
    </location>
</feature>
<name>A0A067NCM9_PLEO1</name>
<feature type="transmembrane region" description="Helical" evidence="1">
    <location>
        <begin position="128"/>
        <end position="152"/>
    </location>
</feature>
<keyword evidence="1" id="KW-1133">Transmembrane helix</keyword>
<dbReference type="HOGENOM" id="CLU_065186_3_0_1"/>
<protein>
    <recommendedName>
        <fullName evidence="4">G-protein coupled receptors family 1 profile domain-containing protein</fullName>
    </recommendedName>
</protein>
<evidence type="ECO:0008006" key="4">
    <source>
        <dbReference type="Google" id="ProtNLM"/>
    </source>
</evidence>
<accession>A0A067NCM9</accession>
<dbReference type="VEuPathDB" id="FungiDB:PLEOSDRAFT_160384"/>
<dbReference type="InParanoid" id="A0A067NCM9"/>
<evidence type="ECO:0000313" key="3">
    <source>
        <dbReference type="Proteomes" id="UP000027073"/>
    </source>
</evidence>
<evidence type="ECO:0000256" key="1">
    <source>
        <dbReference type="SAM" id="Phobius"/>
    </source>
</evidence>
<feature type="transmembrane region" description="Helical" evidence="1">
    <location>
        <begin position="49"/>
        <end position="69"/>
    </location>
</feature>
<dbReference type="EMBL" id="KL198010">
    <property type="protein sequence ID" value="KDQ25773.1"/>
    <property type="molecule type" value="Genomic_DNA"/>
</dbReference>
<dbReference type="AlphaFoldDB" id="A0A067NCM9"/>
<gene>
    <name evidence="2" type="ORF">PLEOSDRAFT_160384</name>
</gene>
<dbReference type="STRING" id="1137138.A0A067NCM9"/>
<dbReference type="OrthoDB" id="3063561at2759"/>
<sequence length="298" mass="32476">MTVTSTGRQVTAGNPAIARPFAIMQLVGGTLLLITLVTAILAKDVKRNLSWISFCSASIISCVAYDLLFFVGQQTGPSPDRGLCLVQSALVHAVPVMQAGVNFALIAHTWTSVRAAVYQKNRVSCCNLFILFVVFPYILTIALFLGFLVFAIQHPQTVERDNMGVDCKIVFDGIPSKITAGISAVLMLVSVIFEVIVARMLIRHWKLLCHSGMPRSFVIRVLVFSAVGGLVLVLTMVYVVSDGGGTGTDFIMASLPLISSLVFGTQEDLIRAWMFWRPPRPMAVKPIRARNDSEGTLE</sequence>
<keyword evidence="1" id="KW-0472">Membrane</keyword>
<keyword evidence="1" id="KW-0812">Transmembrane</keyword>
<feature type="transmembrane region" description="Helical" evidence="1">
    <location>
        <begin position="20"/>
        <end position="42"/>
    </location>
</feature>
<reference evidence="3" key="1">
    <citation type="journal article" date="2014" name="Proc. Natl. Acad. Sci. U.S.A.">
        <title>Extensive sampling of basidiomycete genomes demonstrates inadequacy of the white-rot/brown-rot paradigm for wood decay fungi.</title>
        <authorList>
            <person name="Riley R."/>
            <person name="Salamov A.A."/>
            <person name="Brown D.W."/>
            <person name="Nagy L.G."/>
            <person name="Floudas D."/>
            <person name="Held B.W."/>
            <person name="Levasseur A."/>
            <person name="Lombard V."/>
            <person name="Morin E."/>
            <person name="Otillar R."/>
            <person name="Lindquist E.A."/>
            <person name="Sun H."/>
            <person name="LaButti K.M."/>
            <person name="Schmutz J."/>
            <person name="Jabbour D."/>
            <person name="Luo H."/>
            <person name="Baker S.E."/>
            <person name="Pisabarro A.G."/>
            <person name="Walton J.D."/>
            <person name="Blanchette R.A."/>
            <person name="Henrissat B."/>
            <person name="Martin F."/>
            <person name="Cullen D."/>
            <person name="Hibbett D.S."/>
            <person name="Grigoriev I.V."/>
        </authorList>
    </citation>
    <scope>NUCLEOTIDE SEQUENCE [LARGE SCALE GENOMIC DNA]</scope>
    <source>
        <strain evidence="3">PC15</strain>
    </source>
</reference>
<evidence type="ECO:0000313" key="2">
    <source>
        <dbReference type="EMBL" id="KDQ25773.1"/>
    </source>
</evidence>
<proteinExistence type="predicted"/>
<dbReference type="Proteomes" id="UP000027073">
    <property type="component" value="Unassembled WGS sequence"/>
</dbReference>
<organism evidence="2 3">
    <name type="scientific">Pleurotus ostreatus (strain PC15)</name>
    <name type="common">Oyster mushroom</name>
    <dbReference type="NCBI Taxonomy" id="1137138"/>
    <lineage>
        <taxon>Eukaryota</taxon>
        <taxon>Fungi</taxon>
        <taxon>Dikarya</taxon>
        <taxon>Basidiomycota</taxon>
        <taxon>Agaricomycotina</taxon>
        <taxon>Agaricomycetes</taxon>
        <taxon>Agaricomycetidae</taxon>
        <taxon>Agaricales</taxon>
        <taxon>Pleurotineae</taxon>
        <taxon>Pleurotaceae</taxon>
        <taxon>Pleurotus</taxon>
    </lineage>
</organism>
<feature type="transmembrane region" description="Helical" evidence="1">
    <location>
        <begin position="89"/>
        <end position="107"/>
    </location>
</feature>
<feature type="transmembrane region" description="Helical" evidence="1">
    <location>
        <begin position="217"/>
        <end position="238"/>
    </location>
</feature>